<keyword evidence="2" id="KW-1185">Reference proteome</keyword>
<feature type="region of interest" description="Disordered" evidence="1">
    <location>
        <begin position="44"/>
        <end position="132"/>
    </location>
</feature>
<proteinExistence type="predicted"/>
<feature type="compositionally biased region" description="Low complexity" evidence="1">
    <location>
        <begin position="44"/>
        <end position="98"/>
    </location>
</feature>
<dbReference type="RefSeq" id="XP_015177353.1">
    <property type="nucleotide sequence ID" value="XM_015321867.1"/>
</dbReference>
<sequence>MNMTSELQHCANLRSHFANPMRRSVVEKYYDCLQCAEQCRHTVTNNNNNNSNINNNINNNSNSNNNNNTKNNAKSSNKNNNSNTSNSNNSNKNINAKSMINGSSNKERPITNLDNCSIKSKDSNRMLTPYNDSSRRYYNARSNDQLMKYLSRNHQIHLTPARKRSSLARPVRVHDSFVQPKKLITSGYTVQHHRQYQQFYHQQDHQNQQQQQQRRHQELVQKQQQQQQQQQEQQQQHEQQQLRQGTSNMSDYAYEDEEHVEEEITWPIRLRLEQMLELTLPQAKRCKKKKKKKTTTMMLMKQEQNGRHGFKDTDRLLKVLSVNNVDQDNRYNVKRCSIM</sequence>
<name>A0ABM1IAW6_POLDO</name>
<protein>
    <submittedName>
        <fullName evidence="3">Probable serine/threonine-protein kinase DDB_G0280133</fullName>
    </submittedName>
</protein>
<organism evidence="2 3">
    <name type="scientific">Polistes dominula</name>
    <name type="common">European paper wasp</name>
    <name type="synonym">Vespa dominula</name>
    <dbReference type="NCBI Taxonomy" id="743375"/>
    <lineage>
        <taxon>Eukaryota</taxon>
        <taxon>Metazoa</taxon>
        <taxon>Ecdysozoa</taxon>
        <taxon>Arthropoda</taxon>
        <taxon>Hexapoda</taxon>
        <taxon>Insecta</taxon>
        <taxon>Pterygota</taxon>
        <taxon>Neoptera</taxon>
        <taxon>Endopterygota</taxon>
        <taxon>Hymenoptera</taxon>
        <taxon>Apocrita</taxon>
        <taxon>Aculeata</taxon>
        <taxon>Vespoidea</taxon>
        <taxon>Vespidae</taxon>
        <taxon>Polistinae</taxon>
        <taxon>Polistini</taxon>
        <taxon>Polistes</taxon>
    </lineage>
</organism>
<evidence type="ECO:0000256" key="1">
    <source>
        <dbReference type="SAM" id="MobiDB-lite"/>
    </source>
</evidence>
<keyword evidence="3" id="KW-0418">Kinase</keyword>
<dbReference type="GeneID" id="107066857"/>
<keyword evidence="3" id="KW-0808">Transferase</keyword>
<evidence type="ECO:0000313" key="3">
    <source>
        <dbReference type="RefSeq" id="XP_015177353.1"/>
    </source>
</evidence>
<gene>
    <name evidence="3" type="primary">LOC107066857</name>
</gene>
<accession>A0ABM1IAW6</accession>
<evidence type="ECO:0000313" key="2">
    <source>
        <dbReference type="Proteomes" id="UP000694924"/>
    </source>
</evidence>
<dbReference type="Proteomes" id="UP000694924">
    <property type="component" value="Unplaced"/>
</dbReference>
<feature type="compositionally biased region" description="Low complexity" evidence="1">
    <location>
        <begin position="199"/>
        <end position="212"/>
    </location>
</feature>
<reference evidence="3" key="1">
    <citation type="submission" date="2025-08" db="UniProtKB">
        <authorList>
            <consortium name="RefSeq"/>
        </authorList>
    </citation>
    <scope>IDENTIFICATION</scope>
    <source>
        <tissue evidence="3">Whole body</tissue>
    </source>
</reference>
<feature type="region of interest" description="Disordered" evidence="1">
    <location>
        <begin position="199"/>
        <end position="245"/>
    </location>
</feature>
<feature type="compositionally biased region" description="Low complexity" evidence="1">
    <location>
        <begin position="220"/>
        <end position="244"/>
    </location>
</feature>
<dbReference type="GO" id="GO:0016301">
    <property type="term" value="F:kinase activity"/>
    <property type="evidence" value="ECO:0007669"/>
    <property type="project" value="UniProtKB-KW"/>
</dbReference>